<keyword evidence="2" id="KW-1185">Reference proteome</keyword>
<dbReference type="Proteomes" id="UP000269097">
    <property type="component" value="Chromosome"/>
</dbReference>
<organism evidence="1 2">
    <name type="scientific">Cohnella candidum</name>
    <dbReference type="NCBI Taxonomy" id="2674991"/>
    <lineage>
        <taxon>Bacteria</taxon>
        <taxon>Bacillati</taxon>
        <taxon>Bacillota</taxon>
        <taxon>Bacilli</taxon>
        <taxon>Bacillales</taxon>
        <taxon>Paenibacillaceae</taxon>
        <taxon>Cohnella</taxon>
    </lineage>
</organism>
<reference evidence="1 2" key="1">
    <citation type="submission" date="2018-10" db="EMBL/GenBank/DDBJ databases">
        <title>Genome Sequence of Cohnella sp.</title>
        <authorList>
            <person name="Srinivasan S."/>
            <person name="Kim M.K."/>
        </authorList>
    </citation>
    <scope>NUCLEOTIDE SEQUENCE [LARGE SCALE GENOMIC DNA]</scope>
    <source>
        <strain evidence="1 2">18JY8-7</strain>
    </source>
</reference>
<evidence type="ECO:0000313" key="2">
    <source>
        <dbReference type="Proteomes" id="UP000269097"/>
    </source>
</evidence>
<protein>
    <submittedName>
        <fullName evidence="1">Uncharacterized protein</fullName>
    </submittedName>
</protein>
<sequence length="218" mass="24636">MNDKTILESIELARAEHSDFTAYFSVYRENIRLRRDWSLPLTSVPENAPCYWMMQAGRRIGGVLMSENKLGPLFVIPPHPLTDFLLRDLIAYVKSISDPARSIEAAGVLPSQMESFERNGFEPTLARHGMIRPTDSFEIALSEEYVLKQPDPSDIEEIVSVLLTSFEQGTGDTFMNDGEEELKEDLAEFFTEMQGDDALRTASAVIWDQRLLPSPVFA</sequence>
<name>A0A3G3K1H1_9BACL</name>
<proteinExistence type="predicted"/>
<evidence type="ECO:0000313" key="1">
    <source>
        <dbReference type="EMBL" id="AYQ74405.1"/>
    </source>
</evidence>
<dbReference type="AlphaFoldDB" id="A0A3G3K1H1"/>
<dbReference type="KEGG" id="coh:EAV92_18610"/>
<dbReference type="EMBL" id="CP033433">
    <property type="protein sequence ID" value="AYQ74405.1"/>
    <property type="molecule type" value="Genomic_DNA"/>
</dbReference>
<accession>A0A3G3K1H1</accession>
<gene>
    <name evidence="1" type="ORF">EAV92_18610</name>
</gene>